<dbReference type="InterPro" id="IPR036388">
    <property type="entry name" value="WH-like_DNA-bd_sf"/>
</dbReference>
<dbReference type="AlphaFoldDB" id="E1QLC1"/>
<dbReference type="InterPro" id="IPR030489">
    <property type="entry name" value="TR_Rrf2-type_CS"/>
</dbReference>
<dbReference type="PROSITE" id="PS01332">
    <property type="entry name" value="HTH_RRF2_1"/>
    <property type="match status" value="1"/>
</dbReference>
<dbReference type="HOGENOM" id="CLU_107144_1_0_7"/>
<dbReference type="eggNOG" id="COG1959">
    <property type="taxonomic scope" value="Bacteria"/>
</dbReference>
<dbReference type="NCBIfam" id="TIGR00738">
    <property type="entry name" value="rrf2_super"/>
    <property type="match status" value="1"/>
</dbReference>
<dbReference type="PANTHER" id="PTHR33221">
    <property type="entry name" value="WINGED HELIX-TURN-HELIX TRANSCRIPTIONAL REGULATOR, RRF2 FAMILY"/>
    <property type="match status" value="1"/>
</dbReference>
<organism evidence="1 2">
    <name type="scientific">Desulfarculus baarsii (strain ATCC 33931 / DSM 2075 / LMG 7858 / VKM B-1802 / 2st14)</name>
    <dbReference type="NCBI Taxonomy" id="644282"/>
    <lineage>
        <taxon>Bacteria</taxon>
        <taxon>Pseudomonadati</taxon>
        <taxon>Thermodesulfobacteriota</taxon>
        <taxon>Desulfarculia</taxon>
        <taxon>Desulfarculales</taxon>
        <taxon>Desulfarculaceae</taxon>
        <taxon>Desulfarculus</taxon>
    </lineage>
</organism>
<dbReference type="KEGG" id="dbr:Deba_3003"/>
<dbReference type="InterPro" id="IPR036390">
    <property type="entry name" value="WH_DNA-bd_sf"/>
</dbReference>
<accession>E1QLC1</accession>
<sequence length="142" mass="14773">MNSLIHISEAASLALHTMAYLAAEPGRKASTHEIARVMGASEAHLAKVMQRLGKAGLVVSQRGPGGGFTLAKTPEQVSLLEVYAAAEGQLGEVGCLLGQPVCGGHCIMGELLGKLSQEIKDYFANTKLGDLTAEWGKVASNA</sequence>
<dbReference type="GO" id="GO:0003700">
    <property type="term" value="F:DNA-binding transcription factor activity"/>
    <property type="evidence" value="ECO:0007669"/>
    <property type="project" value="TreeGrafter"/>
</dbReference>
<evidence type="ECO:0000313" key="1">
    <source>
        <dbReference type="EMBL" id="ADK86356.1"/>
    </source>
</evidence>
<dbReference type="GO" id="GO:0005829">
    <property type="term" value="C:cytosol"/>
    <property type="evidence" value="ECO:0007669"/>
    <property type="project" value="TreeGrafter"/>
</dbReference>
<dbReference type="PROSITE" id="PS51197">
    <property type="entry name" value="HTH_RRF2_2"/>
    <property type="match status" value="1"/>
</dbReference>
<evidence type="ECO:0000313" key="2">
    <source>
        <dbReference type="Proteomes" id="UP000009047"/>
    </source>
</evidence>
<dbReference type="RefSeq" id="WP_013259793.1">
    <property type="nucleotide sequence ID" value="NC_014365.1"/>
</dbReference>
<dbReference type="InterPro" id="IPR000944">
    <property type="entry name" value="Tscrpt_reg_Rrf2"/>
</dbReference>
<protein>
    <submittedName>
        <fullName evidence="1">Transcriptional regulator, BadM/Rrf2 family</fullName>
    </submittedName>
</protein>
<dbReference type="PANTHER" id="PTHR33221:SF9">
    <property type="entry name" value="RRF2 FAMILY PROTEIN"/>
    <property type="match status" value="1"/>
</dbReference>
<dbReference type="Pfam" id="PF02082">
    <property type="entry name" value="Rrf2"/>
    <property type="match status" value="1"/>
</dbReference>
<dbReference type="Gene3D" id="1.10.10.10">
    <property type="entry name" value="Winged helix-like DNA-binding domain superfamily/Winged helix DNA-binding domain"/>
    <property type="match status" value="1"/>
</dbReference>
<gene>
    <name evidence="1" type="ordered locus">Deba_3003</name>
</gene>
<dbReference type="STRING" id="644282.Deba_3003"/>
<dbReference type="OrthoDB" id="9800519at2"/>
<proteinExistence type="predicted"/>
<keyword evidence="2" id="KW-1185">Reference proteome</keyword>
<name>E1QLC1_DESB2</name>
<dbReference type="SUPFAM" id="SSF46785">
    <property type="entry name" value="Winged helix' DNA-binding domain"/>
    <property type="match status" value="1"/>
</dbReference>
<reference evidence="1 2" key="1">
    <citation type="journal article" date="2010" name="Stand. Genomic Sci.">
        <title>Complete genome sequence of Desulfarculus baarsii type strain (2st14).</title>
        <authorList>
            <person name="Sun H."/>
            <person name="Spring S."/>
            <person name="Lapidus A."/>
            <person name="Davenport K."/>
            <person name="Del Rio T.G."/>
            <person name="Tice H."/>
            <person name="Nolan M."/>
            <person name="Copeland A."/>
            <person name="Cheng J.F."/>
            <person name="Lucas S."/>
            <person name="Tapia R."/>
            <person name="Goodwin L."/>
            <person name="Pitluck S."/>
            <person name="Ivanova N."/>
            <person name="Pagani I."/>
            <person name="Mavromatis K."/>
            <person name="Ovchinnikova G."/>
            <person name="Pati A."/>
            <person name="Chen A."/>
            <person name="Palaniappan K."/>
            <person name="Hauser L."/>
            <person name="Chang Y.J."/>
            <person name="Jeffries C.D."/>
            <person name="Detter J.C."/>
            <person name="Han C."/>
            <person name="Rohde M."/>
            <person name="Brambilla E."/>
            <person name="Goker M."/>
            <person name="Woyke T."/>
            <person name="Bristow J."/>
            <person name="Eisen J.A."/>
            <person name="Markowitz V."/>
            <person name="Hugenholtz P."/>
            <person name="Kyrpides N.C."/>
            <person name="Klenk H.P."/>
            <person name="Land M."/>
        </authorList>
    </citation>
    <scope>NUCLEOTIDE SEQUENCE [LARGE SCALE GENOMIC DNA]</scope>
    <source>
        <strain evidence="2">ATCC 33931 / DSM 2075 / LMG 7858 / VKM B-1802 / 2st14</strain>
    </source>
</reference>
<dbReference type="EMBL" id="CP002085">
    <property type="protein sequence ID" value="ADK86356.1"/>
    <property type="molecule type" value="Genomic_DNA"/>
</dbReference>
<dbReference type="Proteomes" id="UP000009047">
    <property type="component" value="Chromosome"/>
</dbReference>